<evidence type="ECO:0000259" key="7">
    <source>
        <dbReference type="PROSITE" id="PS50262"/>
    </source>
</evidence>
<feature type="transmembrane region" description="Helical" evidence="6">
    <location>
        <begin position="294"/>
        <end position="318"/>
    </location>
</feature>
<reference evidence="9" key="1">
    <citation type="submission" date="2011-07" db="EMBL/GenBank/DDBJ databases">
        <authorList>
            <consortium name="Caenorhabditis brenneri Sequencing and Analysis Consortium"/>
            <person name="Wilson R.K."/>
        </authorList>
    </citation>
    <scope>NUCLEOTIDE SEQUENCE [LARGE SCALE GENOMIC DNA]</scope>
    <source>
        <strain evidence="9">PB2801</strain>
    </source>
</reference>
<accession>G0MW44</accession>
<organism evidence="9">
    <name type="scientific">Caenorhabditis brenneri</name>
    <name type="common">Nematode worm</name>
    <dbReference type="NCBI Taxonomy" id="135651"/>
    <lineage>
        <taxon>Eukaryota</taxon>
        <taxon>Metazoa</taxon>
        <taxon>Ecdysozoa</taxon>
        <taxon>Nematoda</taxon>
        <taxon>Chromadorea</taxon>
        <taxon>Rhabditida</taxon>
        <taxon>Rhabditina</taxon>
        <taxon>Rhabditomorpha</taxon>
        <taxon>Rhabditoidea</taxon>
        <taxon>Rhabditidae</taxon>
        <taxon>Peloderinae</taxon>
        <taxon>Caenorhabditis</taxon>
    </lineage>
</organism>
<dbReference type="InterPro" id="IPR000276">
    <property type="entry name" value="GPCR_Rhodpsn"/>
</dbReference>
<dbReference type="InterPro" id="IPR029034">
    <property type="entry name" value="Cystine-knot_cytokine"/>
</dbReference>
<keyword evidence="4 6" id="KW-0472">Membrane</keyword>
<dbReference type="eggNOG" id="ENOG502SIUQ">
    <property type="taxonomic scope" value="Eukaryota"/>
</dbReference>
<gene>
    <name evidence="8" type="ORF">CAEBREN_12865</name>
</gene>
<sequence>MEGLNMSMECTPATRSNGTCYGLAVCGFCYDFAETRQVSKEYEQFNLVVIGLMLPFIGCLGLIGNALSAFTYSRREMISSLNVYLFALACSDIVIILTAFFLFFLENMRKRSEWATYYFAVLSPVMFPLGLTAQTMSVFITVASAFDCLVLVAASEKFKSKFCSVNTSILIIVKIFLLGVFYNSPHMYEIYVIDCWSTMYNTASKDVCPTALRANEDYVRIYYVYMYTIVMAVGPVFLLIIINTAIVISMRRSSSPNSESDIITLVLVVCLFISCNVLPLTVNFLELLFGIINSYLIDLSNLMVVVNSSCNFLIYYTFGSNFRRTLRHYVRNALSRRIPTQGANNRTPPRVKLCLPPTECCNQRKVASSNPPCLSYDSSMMAESIDEAMFTFPNLASQDQSTLFKPVSGYSGGAGGASGGGYGPSAERAGDENADTMMAMGSMAGPSVMTTKVSSAAIGAGTPLDSSLNGECPTYACMSCKMSLLNGFLANPNIGAADNATMTAQRDALALRLGTTQGSCDQHSRKKRFSEEYSKVKSHKVKKRLAKRFVIMNTTPDTLNDDGIDTNSVDGSDNGSDSSSSNPNGTKNKPPVLGVVTSLGCQYRRGEALETNSEWCGLCNLCWQWRKLPSDYYPNYLNEVNCDHNDDGCLSGI</sequence>
<dbReference type="STRING" id="135651.G0MW44"/>
<dbReference type="SUPFAM" id="SSF81321">
    <property type="entry name" value="Family A G protein-coupled receptor-like"/>
    <property type="match status" value="1"/>
</dbReference>
<dbReference type="SUPFAM" id="SSF57501">
    <property type="entry name" value="Cystine-knot cytokines"/>
    <property type="match status" value="1"/>
</dbReference>
<dbReference type="HOGENOM" id="CLU_411746_0_0_1"/>
<evidence type="ECO:0000313" key="9">
    <source>
        <dbReference type="Proteomes" id="UP000008068"/>
    </source>
</evidence>
<dbReference type="InterPro" id="IPR017452">
    <property type="entry name" value="GPCR_Rhodpsn_7TM"/>
</dbReference>
<evidence type="ECO:0000256" key="5">
    <source>
        <dbReference type="SAM" id="MobiDB-lite"/>
    </source>
</evidence>
<dbReference type="OMA" id="ETNSEWC"/>
<evidence type="ECO:0000256" key="6">
    <source>
        <dbReference type="SAM" id="Phobius"/>
    </source>
</evidence>
<feature type="domain" description="G-protein coupled receptors family 1 profile" evidence="7">
    <location>
        <begin position="64"/>
        <end position="315"/>
    </location>
</feature>
<dbReference type="InterPro" id="IPR053326">
    <property type="entry name" value="GPCR1-like"/>
</dbReference>
<comment type="subcellular location">
    <subcellularLocation>
        <location evidence="1">Membrane</location>
    </subcellularLocation>
</comment>
<evidence type="ECO:0000256" key="1">
    <source>
        <dbReference type="ARBA" id="ARBA00004370"/>
    </source>
</evidence>
<dbReference type="AlphaFoldDB" id="G0MW44"/>
<dbReference type="GO" id="GO:0004930">
    <property type="term" value="F:G protein-coupled receptor activity"/>
    <property type="evidence" value="ECO:0007669"/>
    <property type="project" value="InterPro"/>
</dbReference>
<proteinExistence type="predicted"/>
<feature type="transmembrane region" description="Helical" evidence="6">
    <location>
        <begin position="162"/>
        <end position="182"/>
    </location>
</feature>
<dbReference type="PROSITE" id="PS50262">
    <property type="entry name" value="G_PROTEIN_RECEP_F1_2"/>
    <property type="match status" value="1"/>
</dbReference>
<dbReference type="PRINTS" id="PR00237">
    <property type="entry name" value="GPCRRHODOPSN"/>
</dbReference>
<feature type="transmembrane region" description="Helical" evidence="6">
    <location>
        <begin position="45"/>
        <end position="63"/>
    </location>
</feature>
<dbReference type="Gene3D" id="1.20.1070.10">
    <property type="entry name" value="Rhodopsin 7-helix transmembrane proteins"/>
    <property type="match status" value="1"/>
</dbReference>
<evidence type="ECO:0000256" key="2">
    <source>
        <dbReference type="ARBA" id="ARBA00022692"/>
    </source>
</evidence>
<dbReference type="EMBL" id="GL379816">
    <property type="protein sequence ID" value="EGT45972.1"/>
    <property type="molecule type" value="Genomic_DNA"/>
</dbReference>
<protein>
    <recommendedName>
        <fullName evidence="7">G-protein coupled receptors family 1 profile domain-containing protein</fullName>
    </recommendedName>
</protein>
<dbReference type="InParanoid" id="G0MW44"/>
<feature type="transmembrane region" description="Helical" evidence="6">
    <location>
        <begin position="137"/>
        <end position="155"/>
    </location>
</feature>
<dbReference type="FunCoup" id="G0MW44">
    <property type="interactions" value="2"/>
</dbReference>
<dbReference type="PANTHER" id="PTHR47632:SF2">
    <property type="entry name" value="G-PROTEIN COUPLED RECEPTOR FRPR-1-RELATED"/>
    <property type="match status" value="1"/>
</dbReference>
<name>G0MW44_CAEBE</name>
<dbReference type="PANTHER" id="PTHR47632">
    <property type="entry name" value="FMRFAMIDE PEPTIDE RECEPTOR FAMILY-RELATED"/>
    <property type="match status" value="1"/>
</dbReference>
<feature type="transmembrane region" description="Helical" evidence="6">
    <location>
        <begin position="262"/>
        <end position="282"/>
    </location>
</feature>
<evidence type="ECO:0000256" key="4">
    <source>
        <dbReference type="ARBA" id="ARBA00023136"/>
    </source>
</evidence>
<keyword evidence="9" id="KW-1185">Reference proteome</keyword>
<feature type="compositionally biased region" description="Low complexity" evidence="5">
    <location>
        <begin position="567"/>
        <end position="585"/>
    </location>
</feature>
<feature type="transmembrane region" description="Helical" evidence="6">
    <location>
        <begin position="114"/>
        <end position="131"/>
    </location>
</feature>
<dbReference type="OrthoDB" id="10011262at2759"/>
<evidence type="ECO:0000256" key="3">
    <source>
        <dbReference type="ARBA" id="ARBA00022989"/>
    </source>
</evidence>
<feature type="transmembrane region" description="Helical" evidence="6">
    <location>
        <begin position="222"/>
        <end position="250"/>
    </location>
</feature>
<feature type="transmembrane region" description="Helical" evidence="6">
    <location>
        <begin position="83"/>
        <end position="105"/>
    </location>
</feature>
<keyword evidence="3 6" id="KW-1133">Transmembrane helix</keyword>
<dbReference type="CDD" id="cd14978">
    <property type="entry name" value="7tmA_FMRFamide_R-like"/>
    <property type="match status" value="1"/>
</dbReference>
<feature type="region of interest" description="Disordered" evidence="5">
    <location>
        <begin position="560"/>
        <end position="591"/>
    </location>
</feature>
<evidence type="ECO:0000313" key="8">
    <source>
        <dbReference type="EMBL" id="EGT45972.1"/>
    </source>
</evidence>
<dbReference type="GO" id="GO:0016020">
    <property type="term" value="C:membrane"/>
    <property type="evidence" value="ECO:0007669"/>
    <property type="project" value="UniProtKB-SubCell"/>
</dbReference>
<keyword evidence="2 6" id="KW-0812">Transmembrane</keyword>
<dbReference type="Proteomes" id="UP000008068">
    <property type="component" value="Unassembled WGS sequence"/>
</dbReference>